<dbReference type="Pfam" id="PF02902">
    <property type="entry name" value="Peptidase_C48"/>
    <property type="match status" value="1"/>
</dbReference>
<dbReference type="AlphaFoldDB" id="A0A830CH27"/>
<keyword evidence="3" id="KW-0378">Hydrolase</keyword>
<feature type="domain" description="Ubiquitin-like protease family profile" evidence="4">
    <location>
        <begin position="231"/>
        <end position="280"/>
    </location>
</feature>
<dbReference type="GO" id="GO:0008234">
    <property type="term" value="F:cysteine-type peptidase activity"/>
    <property type="evidence" value="ECO:0007669"/>
    <property type="project" value="InterPro"/>
</dbReference>
<evidence type="ECO:0000313" key="5">
    <source>
        <dbReference type="EMBL" id="GFP95203.1"/>
    </source>
</evidence>
<dbReference type="SUPFAM" id="SSF54001">
    <property type="entry name" value="Cysteine proteinases"/>
    <property type="match status" value="1"/>
</dbReference>
<dbReference type="GO" id="GO:0006508">
    <property type="term" value="P:proteolysis"/>
    <property type="evidence" value="ECO:0007669"/>
    <property type="project" value="UniProtKB-KW"/>
</dbReference>
<evidence type="ECO:0000256" key="1">
    <source>
        <dbReference type="ARBA" id="ARBA00005234"/>
    </source>
</evidence>
<accession>A0A830CH27</accession>
<evidence type="ECO:0000256" key="3">
    <source>
        <dbReference type="ARBA" id="ARBA00022801"/>
    </source>
</evidence>
<comment type="caution">
    <text evidence="5">The sequence shown here is derived from an EMBL/GenBank/DDBJ whole genome shotgun (WGS) entry which is preliminary data.</text>
</comment>
<dbReference type="EMBL" id="BMAC01000377">
    <property type="protein sequence ID" value="GFP95203.1"/>
    <property type="molecule type" value="Genomic_DNA"/>
</dbReference>
<keyword evidence="2" id="KW-0645">Protease</keyword>
<dbReference type="InterPro" id="IPR003653">
    <property type="entry name" value="Peptidase_C48_C"/>
</dbReference>
<name>A0A830CH27_9LAMI</name>
<reference evidence="5" key="1">
    <citation type="submission" date="2020-07" db="EMBL/GenBank/DDBJ databases">
        <title>Ethylene signaling mediates host invasion by parasitic plants.</title>
        <authorList>
            <person name="Yoshida S."/>
        </authorList>
    </citation>
    <scope>NUCLEOTIDE SEQUENCE</scope>
    <source>
        <strain evidence="5">Okayama</strain>
    </source>
</reference>
<dbReference type="Gene3D" id="3.40.395.10">
    <property type="entry name" value="Adenoviral Proteinase, Chain A"/>
    <property type="match status" value="1"/>
</dbReference>
<evidence type="ECO:0000259" key="4">
    <source>
        <dbReference type="Pfam" id="PF02902"/>
    </source>
</evidence>
<comment type="similarity">
    <text evidence="1">Belongs to the peptidase C48 family.</text>
</comment>
<proteinExistence type="inferred from homology"/>
<dbReference type="Proteomes" id="UP000653305">
    <property type="component" value="Unassembled WGS sequence"/>
</dbReference>
<evidence type="ECO:0000256" key="2">
    <source>
        <dbReference type="ARBA" id="ARBA00022670"/>
    </source>
</evidence>
<sequence length="335" mass="38808">MITEMNECDGALGGIFRAYLENLLNAKHVAEFVKKNPFGQQMITNLCWNLQRRAETFDSAPPLQSALLSLTKFTGRVRWWTELIKGKSRMRCFLEEVEYSHQAETFDSTLLHPVSTPVLQVYTRRGRMVDRTDQRSKVSLFFKHIRRGRRQMTVDFYSLSDKELVVAINKLEDNDKVLKWLDLHKRNVVEFLGDNKISTQCLFTLLVKCSTLSGTGKLESMLSVHSPYISLVFPLCYDDHWIGIAVDLSKRRATTMDSLESYLDDKLFNKFFENLKHVLKEHRRIPGLRMFLILKNLLQEICHNKKMSMIVAYTCCNSLGNGAPQILLSSRRDTE</sequence>
<evidence type="ECO:0000313" key="6">
    <source>
        <dbReference type="Proteomes" id="UP000653305"/>
    </source>
</evidence>
<organism evidence="5 6">
    <name type="scientific">Phtheirospermum japonicum</name>
    <dbReference type="NCBI Taxonomy" id="374723"/>
    <lineage>
        <taxon>Eukaryota</taxon>
        <taxon>Viridiplantae</taxon>
        <taxon>Streptophyta</taxon>
        <taxon>Embryophyta</taxon>
        <taxon>Tracheophyta</taxon>
        <taxon>Spermatophyta</taxon>
        <taxon>Magnoliopsida</taxon>
        <taxon>eudicotyledons</taxon>
        <taxon>Gunneridae</taxon>
        <taxon>Pentapetalae</taxon>
        <taxon>asterids</taxon>
        <taxon>lamiids</taxon>
        <taxon>Lamiales</taxon>
        <taxon>Orobanchaceae</taxon>
        <taxon>Orobanchaceae incertae sedis</taxon>
        <taxon>Phtheirospermum</taxon>
    </lineage>
</organism>
<keyword evidence="6" id="KW-1185">Reference proteome</keyword>
<dbReference type="InterPro" id="IPR038765">
    <property type="entry name" value="Papain-like_cys_pep_sf"/>
</dbReference>
<protein>
    <recommendedName>
        <fullName evidence="4">Ubiquitin-like protease family profile domain-containing protein</fullName>
    </recommendedName>
</protein>
<gene>
    <name evidence="5" type="ORF">PHJA_001664700</name>
</gene>